<evidence type="ECO:0000313" key="1">
    <source>
        <dbReference type="EMBL" id="CAI3991499.1"/>
    </source>
</evidence>
<evidence type="ECO:0000313" key="3">
    <source>
        <dbReference type="Proteomes" id="UP001152797"/>
    </source>
</evidence>
<reference evidence="1" key="1">
    <citation type="submission" date="2022-10" db="EMBL/GenBank/DDBJ databases">
        <authorList>
            <person name="Chen Y."/>
            <person name="Dougan E. K."/>
            <person name="Chan C."/>
            <person name="Rhodes N."/>
            <person name="Thang M."/>
        </authorList>
    </citation>
    <scope>NUCLEOTIDE SEQUENCE</scope>
</reference>
<dbReference type="AlphaFoldDB" id="A0A9P1CGI0"/>
<dbReference type="EMBL" id="CAMXCT030001598">
    <property type="protein sequence ID" value="CAL4778811.1"/>
    <property type="molecule type" value="Genomic_DNA"/>
</dbReference>
<dbReference type="EMBL" id="CAMXCT020001598">
    <property type="protein sequence ID" value="CAL1144874.1"/>
    <property type="molecule type" value="Genomic_DNA"/>
</dbReference>
<keyword evidence="3" id="KW-1185">Reference proteome</keyword>
<comment type="caution">
    <text evidence="1">The sequence shown here is derived from an EMBL/GenBank/DDBJ whole genome shotgun (WGS) entry which is preliminary data.</text>
</comment>
<dbReference type="Proteomes" id="UP001152797">
    <property type="component" value="Unassembled WGS sequence"/>
</dbReference>
<organism evidence="1">
    <name type="scientific">Cladocopium goreaui</name>
    <dbReference type="NCBI Taxonomy" id="2562237"/>
    <lineage>
        <taxon>Eukaryota</taxon>
        <taxon>Sar</taxon>
        <taxon>Alveolata</taxon>
        <taxon>Dinophyceae</taxon>
        <taxon>Suessiales</taxon>
        <taxon>Symbiodiniaceae</taxon>
        <taxon>Cladocopium</taxon>
    </lineage>
</organism>
<name>A0A9P1CGI0_9DINO</name>
<evidence type="ECO:0000313" key="2">
    <source>
        <dbReference type="EMBL" id="CAL4778811.1"/>
    </source>
</evidence>
<gene>
    <name evidence="1" type="ORF">C1SCF055_LOCUS18401</name>
</gene>
<dbReference type="OrthoDB" id="10414551at2759"/>
<sequence>MALPARWFLSQTCKKIVEVVDGKVKHYDGDFRFYMDSNADVRRKVEEHYTGIDGLIESVPASLEERRKKERKGLRKHRRARVVEERQQVLNSSFLSSREWRR</sequence>
<proteinExistence type="predicted"/>
<reference evidence="2 3" key="2">
    <citation type="submission" date="2024-05" db="EMBL/GenBank/DDBJ databases">
        <authorList>
            <person name="Chen Y."/>
            <person name="Shah S."/>
            <person name="Dougan E. K."/>
            <person name="Thang M."/>
            <person name="Chan C."/>
        </authorList>
    </citation>
    <scope>NUCLEOTIDE SEQUENCE [LARGE SCALE GENOMIC DNA]</scope>
</reference>
<protein>
    <submittedName>
        <fullName evidence="2">ABC transporter F family member 5</fullName>
    </submittedName>
</protein>
<accession>A0A9P1CGI0</accession>
<dbReference type="EMBL" id="CAMXCT010001598">
    <property type="protein sequence ID" value="CAI3991499.1"/>
    <property type="molecule type" value="Genomic_DNA"/>
</dbReference>